<keyword evidence="3" id="KW-1185">Reference proteome</keyword>
<evidence type="ECO:0000256" key="1">
    <source>
        <dbReference type="SAM" id="MobiDB-lite"/>
    </source>
</evidence>
<accession>A0A7M4DVV2</accession>
<dbReference type="AlphaFoldDB" id="A0A7M4DVV2"/>
<dbReference type="GO" id="GO:0016607">
    <property type="term" value="C:nuclear speck"/>
    <property type="evidence" value="ECO:0007669"/>
    <property type="project" value="Ensembl"/>
</dbReference>
<feature type="compositionally biased region" description="Low complexity" evidence="1">
    <location>
        <begin position="1"/>
        <end position="14"/>
    </location>
</feature>
<dbReference type="Proteomes" id="UP000594220">
    <property type="component" value="Unplaced"/>
</dbReference>
<dbReference type="GeneTree" id="ENSGT00390000001374"/>
<dbReference type="Ensembl" id="ENSCPRT00005000741.1">
    <property type="protein sequence ID" value="ENSCPRP00005000634.1"/>
    <property type="gene ID" value="ENSCPRG00005000512.1"/>
</dbReference>
<protein>
    <submittedName>
        <fullName evidence="2">NSL1 component of MIS12 kinetochore complex</fullName>
    </submittedName>
</protein>
<proteinExistence type="predicted"/>
<dbReference type="Pfam" id="PF08641">
    <property type="entry name" value="Mis14"/>
    <property type="match status" value="1"/>
</dbReference>
<dbReference type="PANTHER" id="PTHR31749">
    <property type="entry name" value="KINETOCHORE-ASSOCIATED PROTEIN NSL1 HOMOLOG"/>
    <property type="match status" value="1"/>
</dbReference>
<reference evidence="2" key="2">
    <citation type="submission" date="2025-09" db="UniProtKB">
        <authorList>
            <consortium name="Ensembl"/>
        </authorList>
    </citation>
    <scope>IDENTIFICATION</scope>
</reference>
<evidence type="ECO:0000313" key="3">
    <source>
        <dbReference type="Proteomes" id="UP000594220"/>
    </source>
</evidence>
<name>A0A7M4DVV2_CROPO</name>
<evidence type="ECO:0000313" key="2">
    <source>
        <dbReference type="Ensembl" id="ENSCPRP00005000634.1"/>
    </source>
</evidence>
<feature type="region of interest" description="Disordered" evidence="1">
    <location>
        <begin position="1"/>
        <end position="47"/>
    </location>
</feature>
<sequence length="284" mass="31488">MAPTSLAARSTSSRSCKRQGSLEQEPPKRWGPAGGGGGGGADPRRGLTGCSSVAAMVGAERRLQQFSRKWEQALGYLPSVSADMLTSVTSSILIVIHFLQNFETAVQENITINGEPWQETSDEDELQSSDIKILEDQFDELIVETASKRKQCPRKILVHIIKTIKAEQEILKLYKPVVKPQEIRPEPSQGKHYLSLPALIERAEGFSQALALQPVLELCKLRQEVFAGCKAKEENKIQSLVTKVEITPTDTAAKKNSVLKRRRPSDAIQLACYPLRRKRISLNT</sequence>
<dbReference type="GO" id="GO:0000070">
    <property type="term" value="P:mitotic sister chromatid segregation"/>
    <property type="evidence" value="ECO:0007669"/>
    <property type="project" value="InterPro"/>
</dbReference>
<organism evidence="2 3">
    <name type="scientific">Crocodylus porosus</name>
    <name type="common">Saltwater crocodile</name>
    <name type="synonym">Estuarine crocodile</name>
    <dbReference type="NCBI Taxonomy" id="8502"/>
    <lineage>
        <taxon>Eukaryota</taxon>
        <taxon>Metazoa</taxon>
        <taxon>Chordata</taxon>
        <taxon>Craniata</taxon>
        <taxon>Vertebrata</taxon>
        <taxon>Euteleostomi</taxon>
        <taxon>Archelosauria</taxon>
        <taxon>Archosauria</taxon>
        <taxon>Crocodylia</taxon>
        <taxon>Longirostres</taxon>
        <taxon>Crocodylidae</taxon>
        <taxon>Crocodylus</taxon>
    </lineage>
</organism>
<dbReference type="OMA" id="WESEHET"/>
<reference evidence="2" key="1">
    <citation type="submission" date="2025-08" db="UniProtKB">
        <authorList>
            <consortium name="Ensembl"/>
        </authorList>
    </citation>
    <scope>IDENTIFICATION</scope>
</reference>
<gene>
    <name evidence="2" type="primary">NSL1</name>
</gene>
<dbReference type="GO" id="GO:0000444">
    <property type="term" value="C:MIS12/MIND type complex"/>
    <property type="evidence" value="ECO:0007669"/>
    <property type="project" value="Ensembl"/>
</dbReference>
<feature type="compositionally biased region" description="Gly residues" evidence="1">
    <location>
        <begin position="32"/>
        <end position="41"/>
    </location>
</feature>
<dbReference type="InterPro" id="IPR013950">
    <property type="entry name" value="Mis14/Nsl1"/>
</dbReference>
<dbReference type="PANTHER" id="PTHR31749:SF3">
    <property type="entry name" value="KINETOCHORE-ASSOCIATED PROTEIN NSL1 HOMOLOG"/>
    <property type="match status" value="1"/>
</dbReference>